<keyword evidence="1" id="KW-1133">Transmembrane helix</keyword>
<dbReference type="Proteomes" id="UP001444071">
    <property type="component" value="Unassembled WGS sequence"/>
</dbReference>
<keyword evidence="1" id="KW-0812">Transmembrane</keyword>
<feature type="transmembrane region" description="Helical" evidence="1">
    <location>
        <begin position="71"/>
        <end position="91"/>
    </location>
</feature>
<dbReference type="InterPro" id="IPR036734">
    <property type="entry name" value="Neur_chan_lig-bd_sf"/>
</dbReference>
<evidence type="ECO:0000256" key="1">
    <source>
        <dbReference type="SAM" id="Phobius"/>
    </source>
</evidence>
<gene>
    <name evidence="3" type="ORF">XENORESO_005680</name>
</gene>
<reference evidence="3 4" key="1">
    <citation type="submission" date="2021-06" db="EMBL/GenBank/DDBJ databases">
        <authorList>
            <person name="Palmer J.M."/>
        </authorList>
    </citation>
    <scope>NUCLEOTIDE SEQUENCE [LARGE SCALE GENOMIC DNA]</scope>
    <source>
        <strain evidence="3 4">XR_2019</strain>
        <tissue evidence="3">Muscle</tissue>
    </source>
</reference>
<sequence>DYRVNIFLRQRWNDPRLKLPQDFKSDSLTVDPKMFKCLWKPDLFFANEKSANFHDVTQENILLFIFRNGDVLISMRYFYLLTYLFVFFTVFQNT</sequence>
<dbReference type="InterPro" id="IPR006202">
    <property type="entry name" value="Neur_chan_lig-bd"/>
</dbReference>
<accession>A0ABV0X235</accession>
<keyword evidence="4" id="KW-1185">Reference proteome</keyword>
<evidence type="ECO:0000313" key="3">
    <source>
        <dbReference type="EMBL" id="MEQ2274672.1"/>
    </source>
</evidence>
<comment type="caution">
    <text evidence="3">The sequence shown here is derived from an EMBL/GenBank/DDBJ whole genome shotgun (WGS) entry which is preliminary data.</text>
</comment>
<dbReference type="SUPFAM" id="SSF63712">
    <property type="entry name" value="Nicotinic receptor ligand binding domain-like"/>
    <property type="match status" value="1"/>
</dbReference>
<dbReference type="EMBL" id="JAHRIM010080273">
    <property type="protein sequence ID" value="MEQ2274672.1"/>
    <property type="molecule type" value="Genomic_DNA"/>
</dbReference>
<keyword evidence="1" id="KW-0472">Membrane</keyword>
<protein>
    <recommendedName>
        <fullName evidence="2">Neurotransmitter-gated ion-channel ligand-binding domain-containing protein</fullName>
    </recommendedName>
</protein>
<feature type="domain" description="Neurotransmitter-gated ion-channel ligand-binding" evidence="2">
    <location>
        <begin position="2"/>
        <end position="79"/>
    </location>
</feature>
<feature type="non-terminal residue" evidence="3">
    <location>
        <position position="1"/>
    </location>
</feature>
<proteinExistence type="predicted"/>
<evidence type="ECO:0000313" key="4">
    <source>
        <dbReference type="Proteomes" id="UP001444071"/>
    </source>
</evidence>
<evidence type="ECO:0000259" key="2">
    <source>
        <dbReference type="Pfam" id="PF02931"/>
    </source>
</evidence>
<organism evidence="3 4">
    <name type="scientific">Xenotaenia resolanae</name>
    <dbReference type="NCBI Taxonomy" id="208358"/>
    <lineage>
        <taxon>Eukaryota</taxon>
        <taxon>Metazoa</taxon>
        <taxon>Chordata</taxon>
        <taxon>Craniata</taxon>
        <taxon>Vertebrata</taxon>
        <taxon>Euteleostomi</taxon>
        <taxon>Actinopterygii</taxon>
        <taxon>Neopterygii</taxon>
        <taxon>Teleostei</taxon>
        <taxon>Neoteleostei</taxon>
        <taxon>Acanthomorphata</taxon>
        <taxon>Ovalentaria</taxon>
        <taxon>Atherinomorphae</taxon>
        <taxon>Cyprinodontiformes</taxon>
        <taxon>Goodeidae</taxon>
        <taxon>Xenotaenia</taxon>
    </lineage>
</organism>
<dbReference type="Pfam" id="PF02931">
    <property type="entry name" value="Neur_chan_LBD"/>
    <property type="match status" value="1"/>
</dbReference>
<name>A0ABV0X235_9TELE</name>
<dbReference type="Gene3D" id="2.70.170.10">
    <property type="entry name" value="Neurotransmitter-gated ion-channel ligand-binding domain"/>
    <property type="match status" value="1"/>
</dbReference>